<dbReference type="AlphaFoldDB" id="C6M7X4"/>
<dbReference type="Proteomes" id="UP000005365">
    <property type="component" value="Unassembled WGS sequence"/>
</dbReference>
<proteinExistence type="predicted"/>
<comment type="caution">
    <text evidence="1">The sequence shown here is derived from an EMBL/GenBank/DDBJ whole genome shotgun (WGS) entry which is preliminary data.</text>
</comment>
<accession>C6M7X4</accession>
<reference evidence="1" key="1">
    <citation type="submission" date="2009-07" db="EMBL/GenBank/DDBJ databases">
        <authorList>
            <person name="Weinstock G."/>
            <person name="Sodergren E."/>
            <person name="Clifton S."/>
            <person name="Fulton L."/>
            <person name="Fulton B."/>
            <person name="Courtney L."/>
            <person name="Fronick C."/>
            <person name="Harrison M."/>
            <person name="Strong C."/>
            <person name="Farmer C."/>
            <person name="Delahaunty K."/>
            <person name="Markovic C."/>
            <person name="Hall O."/>
            <person name="Minx P."/>
            <person name="Tomlinson C."/>
            <person name="Mitreva M."/>
            <person name="Nelson J."/>
            <person name="Hou S."/>
            <person name="Wollam A."/>
            <person name="Pepin K.H."/>
            <person name="Johnson M."/>
            <person name="Bhonagiri V."/>
            <person name="Nash W.E."/>
            <person name="Warren W."/>
            <person name="Chinwalla A."/>
            <person name="Mardis E.R."/>
            <person name="Wilson R.K."/>
        </authorList>
    </citation>
    <scope>NUCLEOTIDE SEQUENCE [LARGE SCALE GENOMIC DNA]</scope>
    <source>
        <strain evidence="1">ATCC 29256</strain>
    </source>
</reference>
<protein>
    <submittedName>
        <fullName evidence="1">Uncharacterized protein</fullName>
    </submittedName>
</protein>
<evidence type="ECO:0000313" key="2">
    <source>
        <dbReference type="Proteomes" id="UP000005365"/>
    </source>
</evidence>
<keyword evidence="2" id="KW-1185">Reference proteome</keyword>
<sequence length="116" mass="12745">MLKLVRQGEATPYWFQPPSGGCVLKPVVPVPVVPVPVQPPSGGCVLKHLDFTYQTRHFPAAFGRLCVETGHQAVVWRRTKPAAFGRLCVETIDANLPPRVYESQPPSGGCVLKLLW</sequence>
<name>C6M7X4_NEISI</name>
<gene>
    <name evidence="1" type="ORF">NEISICOT_02639</name>
</gene>
<evidence type="ECO:0000313" key="1">
    <source>
        <dbReference type="EMBL" id="EET43551.1"/>
    </source>
</evidence>
<organism evidence="1 2">
    <name type="scientific">Neisseria sicca ATCC 29256</name>
    <dbReference type="NCBI Taxonomy" id="547045"/>
    <lineage>
        <taxon>Bacteria</taxon>
        <taxon>Pseudomonadati</taxon>
        <taxon>Pseudomonadota</taxon>
        <taxon>Betaproteobacteria</taxon>
        <taxon>Neisseriales</taxon>
        <taxon>Neisseriaceae</taxon>
        <taxon>Neisseria</taxon>
    </lineage>
</organism>
<dbReference type="EMBL" id="ACKO02000018">
    <property type="protein sequence ID" value="EET43551.1"/>
    <property type="molecule type" value="Genomic_DNA"/>
</dbReference>